<evidence type="ECO:0000313" key="1">
    <source>
        <dbReference type="EMBL" id="KAJ8687967.1"/>
    </source>
</evidence>
<protein>
    <submittedName>
        <fullName evidence="1">Uncharacterized protein</fullName>
    </submittedName>
</protein>
<proteinExistence type="predicted"/>
<gene>
    <name evidence="1" type="ORF">QAD02_023762</name>
</gene>
<dbReference type="Proteomes" id="UP001239111">
    <property type="component" value="Chromosome 1"/>
</dbReference>
<evidence type="ECO:0000313" key="2">
    <source>
        <dbReference type="Proteomes" id="UP001239111"/>
    </source>
</evidence>
<keyword evidence="2" id="KW-1185">Reference proteome</keyword>
<name>A0ACC2PWW9_9HYME</name>
<comment type="caution">
    <text evidence="1">The sequence shown here is derived from an EMBL/GenBank/DDBJ whole genome shotgun (WGS) entry which is preliminary data.</text>
</comment>
<dbReference type="EMBL" id="CM056741">
    <property type="protein sequence ID" value="KAJ8687967.1"/>
    <property type="molecule type" value="Genomic_DNA"/>
</dbReference>
<sequence length="224" mass="25930">MWFDSRDVLQIKDHNADDKRNYRELVKKTGMDPVIFWQKSFFFDVPFAFASINVKVDLEKRYFYGLSNFLIDRSCRSSIHGGNESLDGSLYFEELTKTSNYSVSALKLKDHGSIRITLLDVRTDFHITLDPDSLEVYRIALDNFVIGDIDIHVKRNDGSDFVDLIVDAVMGMFKDRFEEEIGKEINRVAKGAATIINEEKLFNRLNLDETLKTRMNNFCMKSPS</sequence>
<reference evidence="1" key="1">
    <citation type="submission" date="2023-04" db="EMBL/GenBank/DDBJ databases">
        <title>A chromosome-level genome assembly of the parasitoid wasp Eretmocerus hayati.</title>
        <authorList>
            <person name="Zhong Y."/>
            <person name="Liu S."/>
            <person name="Liu Y."/>
        </authorList>
    </citation>
    <scope>NUCLEOTIDE SEQUENCE</scope>
    <source>
        <strain evidence="1">ZJU_SS_LIU_2023</strain>
    </source>
</reference>
<organism evidence="1 2">
    <name type="scientific">Eretmocerus hayati</name>
    <dbReference type="NCBI Taxonomy" id="131215"/>
    <lineage>
        <taxon>Eukaryota</taxon>
        <taxon>Metazoa</taxon>
        <taxon>Ecdysozoa</taxon>
        <taxon>Arthropoda</taxon>
        <taxon>Hexapoda</taxon>
        <taxon>Insecta</taxon>
        <taxon>Pterygota</taxon>
        <taxon>Neoptera</taxon>
        <taxon>Endopterygota</taxon>
        <taxon>Hymenoptera</taxon>
        <taxon>Apocrita</taxon>
        <taxon>Proctotrupomorpha</taxon>
        <taxon>Chalcidoidea</taxon>
        <taxon>Aphelinidae</taxon>
        <taxon>Aphelininae</taxon>
        <taxon>Eretmocerus</taxon>
    </lineage>
</organism>
<accession>A0ACC2PWW9</accession>